<organism evidence="1 2">
    <name type="scientific">Dendrobium catenatum</name>
    <dbReference type="NCBI Taxonomy" id="906689"/>
    <lineage>
        <taxon>Eukaryota</taxon>
        <taxon>Viridiplantae</taxon>
        <taxon>Streptophyta</taxon>
        <taxon>Embryophyta</taxon>
        <taxon>Tracheophyta</taxon>
        <taxon>Spermatophyta</taxon>
        <taxon>Magnoliopsida</taxon>
        <taxon>Liliopsida</taxon>
        <taxon>Asparagales</taxon>
        <taxon>Orchidaceae</taxon>
        <taxon>Epidendroideae</taxon>
        <taxon>Malaxideae</taxon>
        <taxon>Dendrobiinae</taxon>
        <taxon>Dendrobium</taxon>
    </lineage>
</organism>
<reference evidence="1 2" key="2">
    <citation type="journal article" date="2017" name="Nature">
        <title>The Apostasia genome and the evolution of orchids.</title>
        <authorList>
            <person name="Zhang G.Q."/>
            <person name="Liu K.W."/>
            <person name="Li Z."/>
            <person name="Lohaus R."/>
            <person name="Hsiao Y.Y."/>
            <person name="Niu S.C."/>
            <person name="Wang J.Y."/>
            <person name="Lin Y.C."/>
            <person name="Xu Q."/>
            <person name="Chen L.J."/>
            <person name="Yoshida K."/>
            <person name="Fujiwara S."/>
            <person name="Wang Z.W."/>
            <person name="Zhang Y.Q."/>
            <person name="Mitsuda N."/>
            <person name="Wang M."/>
            <person name="Liu G.H."/>
            <person name="Pecoraro L."/>
            <person name="Huang H.X."/>
            <person name="Xiao X.J."/>
            <person name="Lin M."/>
            <person name="Wu X.Y."/>
            <person name="Wu W.L."/>
            <person name="Chen Y.Y."/>
            <person name="Chang S.B."/>
            <person name="Sakamoto S."/>
            <person name="Ohme-Takagi M."/>
            <person name="Yagi M."/>
            <person name="Zeng S.J."/>
            <person name="Shen C.Y."/>
            <person name="Yeh C.M."/>
            <person name="Luo Y.B."/>
            <person name="Tsai W.C."/>
            <person name="Van de Peer Y."/>
            <person name="Liu Z.J."/>
        </authorList>
    </citation>
    <scope>NUCLEOTIDE SEQUENCE [LARGE SCALE GENOMIC DNA]</scope>
    <source>
        <tissue evidence="1">The whole plant</tissue>
    </source>
</reference>
<protein>
    <submittedName>
        <fullName evidence="1">Uncharacterized protein</fullName>
    </submittedName>
</protein>
<proteinExistence type="predicted"/>
<accession>A0A2I0VF96</accession>
<gene>
    <name evidence="1" type="ORF">MA16_Dca012143</name>
</gene>
<evidence type="ECO:0000313" key="2">
    <source>
        <dbReference type="Proteomes" id="UP000233837"/>
    </source>
</evidence>
<reference evidence="1 2" key="1">
    <citation type="journal article" date="2016" name="Sci. Rep.">
        <title>The Dendrobium catenatum Lindl. genome sequence provides insights into polysaccharide synthase, floral development and adaptive evolution.</title>
        <authorList>
            <person name="Zhang G.Q."/>
            <person name="Xu Q."/>
            <person name="Bian C."/>
            <person name="Tsai W.C."/>
            <person name="Yeh C.M."/>
            <person name="Liu K.W."/>
            <person name="Yoshida K."/>
            <person name="Zhang L.S."/>
            <person name="Chang S.B."/>
            <person name="Chen F."/>
            <person name="Shi Y."/>
            <person name="Su Y.Y."/>
            <person name="Zhang Y.Q."/>
            <person name="Chen L.J."/>
            <person name="Yin Y."/>
            <person name="Lin M."/>
            <person name="Huang H."/>
            <person name="Deng H."/>
            <person name="Wang Z.W."/>
            <person name="Zhu S.L."/>
            <person name="Zhao X."/>
            <person name="Deng C."/>
            <person name="Niu S.C."/>
            <person name="Huang J."/>
            <person name="Wang M."/>
            <person name="Liu G.H."/>
            <person name="Yang H.J."/>
            <person name="Xiao X.J."/>
            <person name="Hsiao Y.Y."/>
            <person name="Wu W.L."/>
            <person name="Chen Y.Y."/>
            <person name="Mitsuda N."/>
            <person name="Ohme-Takagi M."/>
            <person name="Luo Y.B."/>
            <person name="Van de Peer Y."/>
            <person name="Liu Z.J."/>
        </authorList>
    </citation>
    <scope>NUCLEOTIDE SEQUENCE [LARGE SCALE GENOMIC DNA]</scope>
    <source>
        <tissue evidence="1">The whole plant</tissue>
    </source>
</reference>
<dbReference type="Proteomes" id="UP000233837">
    <property type="component" value="Unassembled WGS sequence"/>
</dbReference>
<evidence type="ECO:0000313" key="1">
    <source>
        <dbReference type="EMBL" id="PKU62034.1"/>
    </source>
</evidence>
<sequence length="70" mass="7748">MAFGFPVLAVFRDWLLGFLGWLLDGLSRALMPWFRAGLFGFRGCLFESLVGRFPVADGGLFRGFGALFLA</sequence>
<keyword evidence="2" id="KW-1185">Reference proteome</keyword>
<dbReference type="EMBL" id="KZ503706">
    <property type="protein sequence ID" value="PKU62034.1"/>
    <property type="molecule type" value="Genomic_DNA"/>
</dbReference>
<name>A0A2I0VF96_9ASPA</name>
<dbReference type="AlphaFoldDB" id="A0A2I0VF96"/>